<dbReference type="SMART" id="SM00256">
    <property type="entry name" value="FBOX"/>
    <property type="match status" value="1"/>
</dbReference>
<dbReference type="STRING" id="35608.A0A2U1LCH7"/>
<dbReference type="OrthoDB" id="605328at2759"/>
<dbReference type="Proteomes" id="UP000245207">
    <property type="component" value="Unassembled WGS sequence"/>
</dbReference>
<name>A0A2U1LCH7_ARTAN</name>
<protein>
    <submittedName>
        <fullName evidence="2">F-box domain-containing protein</fullName>
    </submittedName>
</protein>
<proteinExistence type="predicted"/>
<keyword evidence="3" id="KW-1185">Reference proteome</keyword>
<gene>
    <name evidence="2" type="ORF">CTI12_AA506220</name>
</gene>
<dbReference type="Gene3D" id="1.20.1280.50">
    <property type="match status" value="1"/>
</dbReference>
<organism evidence="2 3">
    <name type="scientific">Artemisia annua</name>
    <name type="common">Sweet wormwood</name>
    <dbReference type="NCBI Taxonomy" id="35608"/>
    <lineage>
        <taxon>Eukaryota</taxon>
        <taxon>Viridiplantae</taxon>
        <taxon>Streptophyta</taxon>
        <taxon>Embryophyta</taxon>
        <taxon>Tracheophyta</taxon>
        <taxon>Spermatophyta</taxon>
        <taxon>Magnoliopsida</taxon>
        <taxon>eudicotyledons</taxon>
        <taxon>Gunneridae</taxon>
        <taxon>Pentapetalae</taxon>
        <taxon>asterids</taxon>
        <taxon>campanulids</taxon>
        <taxon>Asterales</taxon>
        <taxon>Asteraceae</taxon>
        <taxon>Asteroideae</taxon>
        <taxon>Anthemideae</taxon>
        <taxon>Artemisiinae</taxon>
        <taxon>Artemisia</taxon>
    </lineage>
</organism>
<accession>A0A2U1LCH7</accession>
<dbReference type="InterPro" id="IPR001810">
    <property type="entry name" value="F-box_dom"/>
</dbReference>
<dbReference type="InterPro" id="IPR017451">
    <property type="entry name" value="F-box-assoc_interact_dom"/>
</dbReference>
<evidence type="ECO:0000313" key="2">
    <source>
        <dbReference type="EMBL" id="PWA46681.1"/>
    </source>
</evidence>
<dbReference type="EMBL" id="PKPP01010161">
    <property type="protein sequence ID" value="PWA46681.1"/>
    <property type="molecule type" value="Genomic_DNA"/>
</dbReference>
<dbReference type="NCBIfam" id="TIGR01640">
    <property type="entry name" value="F_box_assoc_1"/>
    <property type="match status" value="1"/>
</dbReference>
<feature type="domain" description="F-box" evidence="1">
    <location>
        <begin position="19"/>
        <end position="57"/>
    </location>
</feature>
<dbReference type="PANTHER" id="PTHR35546">
    <property type="entry name" value="F-BOX PROTEIN INTERACTION DOMAIN PROTEIN-RELATED"/>
    <property type="match status" value="1"/>
</dbReference>
<dbReference type="InterPro" id="IPR036047">
    <property type="entry name" value="F-box-like_dom_sf"/>
</dbReference>
<dbReference type="AlphaFoldDB" id="A0A2U1LCH7"/>
<dbReference type="SUPFAM" id="SSF81383">
    <property type="entry name" value="F-box domain"/>
    <property type="match status" value="1"/>
</dbReference>
<comment type="caution">
    <text evidence="2">The sequence shown here is derived from an EMBL/GenBank/DDBJ whole genome shotgun (WGS) entry which is preliminary data.</text>
</comment>
<sequence>MADYDNQSSQSANLIGSNDDLLTEILRWLPVISILRFKSVSKHWRSLLTHHLFTLLYNNGSISPGFFVRDLYIPFDVNNKSTPPFSSLDFYPDARGIKVVQSCNGLLLCCSNKGNHRQYYVFNPTTKQSAIIPPVSGGQDVLSNIRFMVLAYHETECPHFKVICIHRIRPYDQRLYIQIYSSDTRKWKTISNESFWASYYTPFSGGVYWNGAFHWAPSSISPSYFKLDTEKLQHFPLPSPLPARVERFRCYTDGARPLYFGESRGHLHLVDTAHHENHLHLNVYEMLSDHSGWFVKYLVELDDLVTAYPKLIHIYQQPSRPQYYEYEVLDVVRGDKEEDTFMVVKISKKVIRYDILDKSFEQIHDLTDTVHGNIGPWDVHRYTKTLASFQ</sequence>
<dbReference type="InterPro" id="IPR006527">
    <property type="entry name" value="F-box-assoc_dom_typ1"/>
</dbReference>
<dbReference type="Pfam" id="PF00646">
    <property type="entry name" value="F-box"/>
    <property type="match status" value="1"/>
</dbReference>
<dbReference type="Pfam" id="PF07734">
    <property type="entry name" value="FBA_1"/>
    <property type="match status" value="1"/>
</dbReference>
<dbReference type="InterPro" id="IPR055290">
    <property type="entry name" value="At3g26010-like"/>
</dbReference>
<reference evidence="2 3" key="1">
    <citation type="journal article" date="2018" name="Mol. Plant">
        <title>The genome of Artemisia annua provides insight into the evolution of Asteraceae family and artemisinin biosynthesis.</title>
        <authorList>
            <person name="Shen Q."/>
            <person name="Zhang L."/>
            <person name="Liao Z."/>
            <person name="Wang S."/>
            <person name="Yan T."/>
            <person name="Shi P."/>
            <person name="Liu M."/>
            <person name="Fu X."/>
            <person name="Pan Q."/>
            <person name="Wang Y."/>
            <person name="Lv Z."/>
            <person name="Lu X."/>
            <person name="Zhang F."/>
            <person name="Jiang W."/>
            <person name="Ma Y."/>
            <person name="Chen M."/>
            <person name="Hao X."/>
            <person name="Li L."/>
            <person name="Tang Y."/>
            <person name="Lv G."/>
            <person name="Zhou Y."/>
            <person name="Sun X."/>
            <person name="Brodelius P.E."/>
            <person name="Rose J.K.C."/>
            <person name="Tang K."/>
        </authorList>
    </citation>
    <scope>NUCLEOTIDE SEQUENCE [LARGE SCALE GENOMIC DNA]</scope>
    <source>
        <strain evidence="3">cv. Huhao1</strain>
        <tissue evidence="2">Leaf</tissue>
    </source>
</reference>
<evidence type="ECO:0000259" key="1">
    <source>
        <dbReference type="SMART" id="SM00256"/>
    </source>
</evidence>
<dbReference type="PANTHER" id="PTHR35546:SF115">
    <property type="entry name" value="F-BOX DOMAIN-CONTAINING PROTEIN"/>
    <property type="match status" value="1"/>
</dbReference>
<evidence type="ECO:0000313" key="3">
    <source>
        <dbReference type="Proteomes" id="UP000245207"/>
    </source>
</evidence>